<dbReference type="RefSeq" id="WP_343814949.1">
    <property type="nucleotide sequence ID" value="NZ_BAAADS010000025.1"/>
</dbReference>
<evidence type="ECO:0000313" key="2">
    <source>
        <dbReference type="EMBL" id="GAA0610953.1"/>
    </source>
</evidence>
<dbReference type="Pfam" id="PF00899">
    <property type="entry name" value="ThiF"/>
    <property type="match status" value="1"/>
</dbReference>
<dbReference type="InterPro" id="IPR000594">
    <property type="entry name" value="ThiF_NAD_FAD-bd"/>
</dbReference>
<evidence type="ECO:0000259" key="1">
    <source>
        <dbReference type="Pfam" id="PF00899"/>
    </source>
</evidence>
<dbReference type="Gene3D" id="3.40.50.720">
    <property type="entry name" value="NAD(P)-binding Rossmann-like Domain"/>
    <property type="match status" value="1"/>
</dbReference>
<keyword evidence="2" id="KW-0548">Nucleotidyltransferase</keyword>
<dbReference type="GO" id="GO:0016779">
    <property type="term" value="F:nucleotidyltransferase activity"/>
    <property type="evidence" value="ECO:0007669"/>
    <property type="project" value="UniProtKB-KW"/>
</dbReference>
<evidence type="ECO:0000313" key="3">
    <source>
        <dbReference type="Proteomes" id="UP001500866"/>
    </source>
</evidence>
<dbReference type="SUPFAM" id="SSF69572">
    <property type="entry name" value="Activating enzymes of the ubiquitin-like proteins"/>
    <property type="match status" value="1"/>
</dbReference>
<feature type="domain" description="THIF-type NAD/FAD binding fold" evidence="1">
    <location>
        <begin position="5"/>
        <end position="241"/>
    </location>
</feature>
<dbReference type="PANTHER" id="PTHR10953:SF102">
    <property type="entry name" value="ADENYLYLTRANSFERASE AND SULFURTRANSFERASE MOCS3"/>
    <property type="match status" value="1"/>
</dbReference>
<proteinExistence type="predicted"/>
<dbReference type="EMBL" id="BAAADS010000025">
    <property type="protein sequence ID" value="GAA0610953.1"/>
    <property type="molecule type" value="Genomic_DNA"/>
</dbReference>
<protein>
    <submittedName>
        <fullName evidence="2">Molybdopterin-synthase adenylyltransferase MoeB</fullName>
    </submittedName>
</protein>
<dbReference type="Proteomes" id="UP001500866">
    <property type="component" value="Unassembled WGS sequence"/>
</dbReference>
<dbReference type="PANTHER" id="PTHR10953">
    <property type="entry name" value="UBIQUITIN-ACTIVATING ENZYME E1"/>
    <property type="match status" value="1"/>
</dbReference>
<keyword evidence="3" id="KW-1185">Reference proteome</keyword>
<accession>A0ABP3RJ17</accession>
<keyword evidence="2" id="KW-0808">Transferase</keyword>
<sequence length="338" mass="38090">MVERYSRQILFPGIGETGQQLLKEKHVLIVGAGALGTGNAEMLTRAGIGKLTIVDRDYVEWSNLQRQQLYTENDARERIPKAVAAKRRLKQVNSDVSIDAQIMDVTPQELERICDGIDLIIDATDNFDIRMMMNDIAHKYKVPWIYGSCVSSYGISYTIIPGVTPCLHCLMRQVPVGGMTCDTNGIISPVVQMVTAYQSVEALKLLTKNENALRNKLVSFDLWTNQHTSINVEKLKNKDCRTCGERPTYPFLAYENQTKAAVLCGRDTVQIRPKKQGNRDWENLAFNLSKIGNVEQNPFLLSFTTDGNRLVLFQDGRVLVHGTNDVVHAKTLYNRYFG</sequence>
<dbReference type="InterPro" id="IPR045886">
    <property type="entry name" value="ThiF/MoeB/HesA"/>
</dbReference>
<organism evidence="2 3">
    <name type="scientific">Virgibacillus siamensis</name>
    <dbReference type="NCBI Taxonomy" id="480071"/>
    <lineage>
        <taxon>Bacteria</taxon>
        <taxon>Bacillati</taxon>
        <taxon>Bacillota</taxon>
        <taxon>Bacilli</taxon>
        <taxon>Bacillales</taxon>
        <taxon>Bacillaceae</taxon>
        <taxon>Virgibacillus</taxon>
    </lineage>
</organism>
<dbReference type="CDD" id="cd00757">
    <property type="entry name" value="ThiF_MoeB_HesA_family"/>
    <property type="match status" value="1"/>
</dbReference>
<dbReference type="NCBIfam" id="NF009123">
    <property type="entry name" value="PRK12475.1"/>
    <property type="match status" value="1"/>
</dbReference>
<reference evidence="3" key="1">
    <citation type="journal article" date="2019" name="Int. J. Syst. Evol. Microbiol.">
        <title>The Global Catalogue of Microorganisms (GCM) 10K type strain sequencing project: providing services to taxonomists for standard genome sequencing and annotation.</title>
        <authorList>
            <consortium name="The Broad Institute Genomics Platform"/>
            <consortium name="The Broad Institute Genome Sequencing Center for Infectious Disease"/>
            <person name="Wu L."/>
            <person name="Ma J."/>
        </authorList>
    </citation>
    <scope>NUCLEOTIDE SEQUENCE [LARGE SCALE GENOMIC DNA]</scope>
    <source>
        <strain evidence="3">JCM 15395</strain>
    </source>
</reference>
<gene>
    <name evidence="2" type="ORF">GCM10009001_30240</name>
</gene>
<comment type="caution">
    <text evidence="2">The sequence shown here is derived from an EMBL/GenBank/DDBJ whole genome shotgun (WGS) entry which is preliminary data.</text>
</comment>
<name>A0ABP3RJ17_9BACI</name>
<dbReference type="InterPro" id="IPR035985">
    <property type="entry name" value="Ubiquitin-activating_enz"/>
</dbReference>